<organism evidence="2 3">
    <name type="scientific">Xenorhabdus budapestensis</name>
    <dbReference type="NCBI Taxonomy" id="290110"/>
    <lineage>
        <taxon>Bacteria</taxon>
        <taxon>Pseudomonadati</taxon>
        <taxon>Pseudomonadota</taxon>
        <taxon>Gammaproteobacteria</taxon>
        <taxon>Enterobacterales</taxon>
        <taxon>Morganellaceae</taxon>
        <taxon>Xenorhabdus</taxon>
    </lineage>
</organism>
<keyword evidence="1" id="KW-0812">Transmembrane</keyword>
<evidence type="ECO:0000313" key="3">
    <source>
        <dbReference type="Proteomes" id="UP000225833"/>
    </source>
</evidence>
<dbReference type="CDD" id="cd14742">
    <property type="entry name" value="PAAR_RHS"/>
    <property type="match status" value="1"/>
</dbReference>
<evidence type="ECO:0000313" key="2">
    <source>
        <dbReference type="EMBL" id="PHM24554.1"/>
    </source>
</evidence>
<name>A0A2D0IRM7_XENBU</name>
<feature type="transmembrane region" description="Helical" evidence="1">
    <location>
        <begin position="20"/>
        <end position="43"/>
    </location>
</feature>
<dbReference type="Pfam" id="PF05488">
    <property type="entry name" value="PAAR_motif"/>
    <property type="match status" value="1"/>
</dbReference>
<comment type="caution">
    <text evidence="2">The sequence shown here is derived from an EMBL/GenBank/DDBJ whole genome shotgun (WGS) entry which is preliminary data.</text>
</comment>
<protein>
    <submittedName>
        <fullName evidence="2">Type IV secretion protein Rhs</fullName>
    </submittedName>
</protein>
<dbReference type="EMBL" id="NIBS01000024">
    <property type="protein sequence ID" value="PHM24554.1"/>
    <property type="molecule type" value="Genomic_DNA"/>
</dbReference>
<reference evidence="2 3" key="1">
    <citation type="journal article" date="2017" name="Nat. Microbiol.">
        <title>Natural product diversity associated with the nematode symbionts Photorhabdus and Xenorhabdus.</title>
        <authorList>
            <person name="Tobias N.J."/>
            <person name="Wolff H."/>
            <person name="Djahanschiri B."/>
            <person name="Grundmann F."/>
            <person name="Kronenwerth M."/>
            <person name="Shi Y.M."/>
            <person name="Simonyi S."/>
            <person name="Grun P."/>
            <person name="Shapiro-Ilan D."/>
            <person name="Pidot S.J."/>
            <person name="Stinear T.P."/>
            <person name="Ebersberger I."/>
            <person name="Bode H.B."/>
        </authorList>
    </citation>
    <scope>NUCLEOTIDE SEQUENCE [LARGE SCALE GENOMIC DNA]</scope>
    <source>
        <strain evidence="2 3">DSM 16342</strain>
    </source>
</reference>
<dbReference type="RefSeq" id="WP_339353668.1">
    <property type="nucleotide sequence ID" value="NZ_CAWNNJ010000091.1"/>
</dbReference>
<dbReference type="InterPro" id="IPR008727">
    <property type="entry name" value="PAAR_motif"/>
</dbReference>
<keyword evidence="1" id="KW-0472">Membrane</keyword>
<keyword evidence="1" id="KW-1133">Transmembrane helix</keyword>
<dbReference type="Gene3D" id="2.60.200.60">
    <property type="match status" value="1"/>
</dbReference>
<gene>
    <name evidence="2" type="ORF">Xbud_03262</name>
</gene>
<sequence>MPEAARLGDTIGHSSAMAGLVAGMIIGSLISAAGGILAGALFVAGVAASCVGVGVLLIGASIAVGMAAGALGDMARDACVSAGASSRSPSGTIESGSANVFINNKKAAIAKRSTVVCSKEDGIRQMAQGSDSVFINGLPASRVGDKTTCDAAVMTGSSNVLIGGGTKTEVPITPEIPKWAYIVSDLTMFAAGLISFGGAASRGPGALQKLFSKIPGADKIRKVACRLGWLGVALPVVGILTRPVEVIAGQKLMFLK</sequence>
<evidence type="ECO:0000256" key="1">
    <source>
        <dbReference type="SAM" id="Phobius"/>
    </source>
</evidence>
<feature type="transmembrane region" description="Helical" evidence="1">
    <location>
        <begin position="50"/>
        <end position="71"/>
    </location>
</feature>
<accession>A0A2D0IRM7</accession>
<proteinExistence type="predicted"/>
<dbReference type="AlphaFoldDB" id="A0A2D0IRM7"/>
<dbReference type="Proteomes" id="UP000225833">
    <property type="component" value="Unassembled WGS sequence"/>
</dbReference>